<gene>
    <name evidence="3" type="ORF">TCMB3V08_LOCUS894</name>
</gene>
<dbReference type="InterPro" id="IPR023415">
    <property type="entry name" value="LDLR_class-A_CS"/>
</dbReference>
<dbReference type="AlphaFoldDB" id="A0A7R9IWI9"/>
<sequence length="105" mass="11395">MLIADWISGDGDIGDQIPVRCTEESFVCPVTHFKCLNHLCVPVDDVCNFVDDCGDGSDEHKCLCLTLASDSHFEVKDGCKDSVPDSDSHFEVKAGCKDSVPDSDL</sequence>
<protein>
    <submittedName>
        <fullName evidence="3">(California timema) hypothetical protein</fullName>
    </submittedName>
</protein>
<proteinExistence type="predicted"/>
<reference evidence="3" key="1">
    <citation type="submission" date="2020-11" db="EMBL/GenBank/DDBJ databases">
        <authorList>
            <person name="Tran Van P."/>
        </authorList>
    </citation>
    <scope>NUCLEOTIDE SEQUENCE</scope>
</reference>
<accession>A0A7R9IWI9</accession>
<feature type="disulfide bond" evidence="2">
    <location>
        <begin position="35"/>
        <end position="53"/>
    </location>
</feature>
<evidence type="ECO:0000256" key="1">
    <source>
        <dbReference type="ARBA" id="ARBA00023157"/>
    </source>
</evidence>
<feature type="disulfide bond" evidence="2">
    <location>
        <begin position="47"/>
        <end position="62"/>
    </location>
</feature>
<dbReference type="SMART" id="SM00192">
    <property type="entry name" value="LDLa"/>
    <property type="match status" value="1"/>
</dbReference>
<dbReference type="EMBL" id="OE179233">
    <property type="protein sequence ID" value="CAD7568120.1"/>
    <property type="molecule type" value="Genomic_DNA"/>
</dbReference>
<evidence type="ECO:0000313" key="3">
    <source>
        <dbReference type="EMBL" id="CAD7568120.1"/>
    </source>
</evidence>
<feature type="disulfide bond" evidence="2">
    <location>
        <begin position="28"/>
        <end position="40"/>
    </location>
</feature>
<dbReference type="InterPro" id="IPR036055">
    <property type="entry name" value="LDL_receptor-like_sf"/>
</dbReference>
<dbReference type="Pfam" id="PF00057">
    <property type="entry name" value="Ldl_recept_a"/>
    <property type="match status" value="1"/>
</dbReference>
<organism evidence="3">
    <name type="scientific">Timema californicum</name>
    <name type="common">California timema</name>
    <name type="synonym">Walking stick</name>
    <dbReference type="NCBI Taxonomy" id="61474"/>
    <lineage>
        <taxon>Eukaryota</taxon>
        <taxon>Metazoa</taxon>
        <taxon>Ecdysozoa</taxon>
        <taxon>Arthropoda</taxon>
        <taxon>Hexapoda</taxon>
        <taxon>Insecta</taxon>
        <taxon>Pterygota</taxon>
        <taxon>Neoptera</taxon>
        <taxon>Polyneoptera</taxon>
        <taxon>Phasmatodea</taxon>
        <taxon>Timematodea</taxon>
        <taxon>Timematoidea</taxon>
        <taxon>Timematidae</taxon>
        <taxon>Timema</taxon>
    </lineage>
</organism>
<dbReference type="CDD" id="cd00112">
    <property type="entry name" value="LDLa"/>
    <property type="match status" value="1"/>
</dbReference>
<dbReference type="PROSITE" id="PS50068">
    <property type="entry name" value="LDLRA_2"/>
    <property type="match status" value="1"/>
</dbReference>
<name>A0A7R9IWI9_TIMCA</name>
<dbReference type="SUPFAM" id="SSF57424">
    <property type="entry name" value="LDL receptor-like module"/>
    <property type="match status" value="1"/>
</dbReference>
<keyword evidence="1 2" id="KW-1015">Disulfide bond</keyword>
<dbReference type="Gene3D" id="4.10.400.10">
    <property type="entry name" value="Low-density Lipoprotein Receptor"/>
    <property type="match status" value="1"/>
</dbReference>
<dbReference type="InterPro" id="IPR002172">
    <property type="entry name" value="LDrepeatLR_classA_rpt"/>
</dbReference>
<evidence type="ECO:0000256" key="2">
    <source>
        <dbReference type="PROSITE-ProRule" id="PRU00124"/>
    </source>
</evidence>
<dbReference type="PROSITE" id="PS01209">
    <property type="entry name" value="LDLRA_1"/>
    <property type="match status" value="1"/>
</dbReference>